<accession>A0A3B0TTH6</accession>
<evidence type="ECO:0000313" key="1">
    <source>
        <dbReference type="EMBL" id="VAW17742.1"/>
    </source>
</evidence>
<name>A0A3B0TTH6_9ZZZZ</name>
<organism evidence="1">
    <name type="scientific">hydrothermal vent metagenome</name>
    <dbReference type="NCBI Taxonomy" id="652676"/>
    <lineage>
        <taxon>unclassified sequences</taxon>
        <taxon>metagenomes</taxon>
        <taxon>ecological metagenomes</taxon>
    </lineage>
</organism>
<dbReference type="InterPro" id="IPR007396">
    <property type="entry name" value="TR_PAI2-type"/>
</dbReference>
<dbReference type="PANTHER" id="PTHR35802:SF1">
    <property type="entry name" value="PROTEASE SYNTHASE AND SPORULATION PROTEIN PAI 2"/>
    <property type="match status" value="1"/>
</dbReference>
<dbReference type="AlphaFoldDB" id="A0A3B0TTH6"/>
<proteinExistence type="predicted"/>
<dbReference type="EMBL" id="UOEQ01000149">
    <property type="protein sequence ID" value="VAW17742.1"/>
    <property type="molecule type" value="Genomic_DNA"/>
</dbReference>
<sequence>MHPSIFFRKPDKKYNIEFARQRGFGTLVVNSVPVPLISHIPFLFSEDGTILEFHLNLSNPIVKMLNGETEAVMVVSGGDAYISPDWYDVENQVPTWNYVAVHVSGVLKKLPSGELHNTLSRLSAEMENRLLPKTPWEIDKMDERVYEKLKRQIVPISMQISAIEGTWKLNQNKNESSRKGAAKGVRELQIGSDVNRIADLMEDLPGE</sequence>
<reference evidence="1" key="1">
    <citation type="submission" date="2018-06" db="EMBL/GenBank/DDBJ databases">
        <authorList>
            <person name="Zhirakovskaya E."/>
        </authorList>
    </citation>
    <scope>NUCLEOTIDE SEQUENCE</scope>
</reference>
<dbReference type="SUPFAM" id="SSF50475">
    <property type="entry name" value="FMN-binding split barrel"/>
    <property type="match status" value="1"/>
</dbReference>
<gene>
    <name evidence="1" type="ORF">MNBD_ALPHA11-2095</name>
</gene>
<dbReference type="PIRSF" id="PIRSF010372">
    <property type="entry name" value="PaiB"/>
    <property type="match status" value="1"/>
</dbReference>
<dbReference type="Gene3D" id="2.30.110.10">
    <property type="entry name" value="Electron Transport, Fmn-binding Protein, Chain A"/>
    <property type="match status" value="1"/>
</dbReference>
<dbReference type="InterPro" id="IPR012349">
    <property type="entry name" value="Split_barrel_FMN-bd"/>
</dbReference>
<dbReference type="Pfam" id="PF04299">
    <property type="entry name" value="FMN_bind_2"/>
    <property type="match status" value="1"/>
</dbReference>
<protein>
    <submittedName>
        <fullName evidence="1">Negative transcriptional regulator</fullName>
    </submittedName>
</protein>
<dbReference type="PANTHER" id="PTHR35802">
    <property type="entry name" value="PROTEASE SYNTHASE AND SPORULATION PROTEIN PAI 2"/>
    <property type="match status" value="1"/>
</dbReference>